<name>A0A9W8HMN8_9FUNG</name>
<keyword evidence="4 8" id="KW-0479">Metal-binding</keyword>
<keyword evidence="7 8" id="KW-0456">Lyase</keyword>
<dbReference type="InterPro" id="IPR017945">
    <property type="entry name" value="DHBP_synth_RibB-like_a/b_dom"/>
</dbReference>
<comment type="pathway">
    <text evidence="2 8">Cofactor biosynthesis; riboflavin biosynthesis; 2-hydroxy-3-oxobutyl phosphate from D-ribulose 5-phosphate: step 1/1.</text>
</comment>
<comment type="similarity">
    <text evidence="8">Belongs to the DHBP synthase family.</text>
</comment>
<feature type="non-terminal residue" evidence="9">
    <location>
        <position position="1"/>
    </location>
</feature>
<dbReference type="EMBL" id="JANBUO010004046">
    <property type="protein sequence ID" value="KAJ2788615.1"/>
    <property type="molecule type" value="Genomic_DNA"/>
</dbReference>
<dbReference type="Proteomes" id="UP001140094">
    <property type="component" value="Unassembled WGS sequence"/>
</dbReference>
<evidence type="ECO:0000256" key="4">
    <source>
        <dbReference type="ARBA" id="ARBA00022723"/>
    </source>
</evidence>
<evidence type="ECO:0000256" key="2">
    <source>
        <dbReference type="ARBA" id="ARBA00004904"/>
    </source>
</evidence>
<comment type="cofactor">
    <cofactor evidence="8">
        <name>Mg(2+)</name>
        <dbReference type="ChEBI" id="CHEBI:18420"/>
    </cofactor>
    <cofactor evidence="8">
        <name>Mn(2+)</name>
        <dbReference type="ChEBI" id="CHEBI:29035"/>
    </cofactor>
    <text evidence="8">Binds 2 divalent metal cations per subunit. Magnesium or manganese.</text>
</comment>
<evidence type="ECO:0000256" key="5">
    <source>
        <dbReference type="ARBA" id="ARBA00022842"/>
    </source>
</evidence>
<comment type="cofactor">
    <cofactor evidence="1">
        <name>Mn(2+)</name>
        <dbReference type="ChEBI" id="CHEBI:29035"/>
    </cofactor>
</comment>
<sequence length="191" mass="20734">NGEGVIVMDNEDRENEGDFIFAAEKATPALLAFTIRYSSGYICVGMEPDRLDELELQLMVKDNTDPLRTQYTVSVDASEGVTTGISAADRSRTIQILGDYSIKSPGALRRPGHVLPLRARKGGVLERGGHTEAAVDLARLAGLNPAGALCELVNDNGTMKRRDDCSTFAKEHNLRIITISDLAAYRKTHGC</sequence>
<dbReference type="AlphaFoldDB" id="A0A9W8HMN8"/>
<evidence type="ECO:0000256" key="7">
    <source>
        <dbReference type="ARBA" id="ARBA00023239"/>
    </source>
</evidence>
<evidence type="ECO:0000256" key="1">
    <source>
        <dbReference type="ARBA" id="ARBA00001936"/>
    </source>
</evidence>
<protein>
    <recommendedName>
        <fullName evidence="8">3,4-dihydroxy-2-butanone 4-phosphate synthase</fullName>
        <shortName evidence="8">DHBP synthase</shortName>
        <ecNumber evidence="8">4.1.99.12</ecNumber>
    </recommendedName>
</protein>
<comment type="caution">
    <text evidence="9">The sequence shown here is derived from an EMBL/GenBank/DDBJ whole genome shotgun (WGS) entry which is preliminary data.</text>
</comment>
<dbReference type="GO" id="GO:0009231">
    <property type="term" value="P:riboflavin biosynthetic process"/>
    <property type="evidence" value="ECO:0007669"/>
    <property type="project" value="UniProtKB-KW"/>
</dbReference>
<keyword evidence="3 8" id="KW-0686">Riboflavin biosynthesis</keyword>
<comment type="subunit">
    <text evidence="8">Homodimer.</text>
</comment>
<dbReference type="GO" id="GO:0005758">
    <property type="term" value="C:mitochondrial intermembrane space"/>
    <property type="evidence" value="ECO:0007669"/>
    <property type="project" value="TreeGrafter"/>
</dbReference>
<evidence type="ECO:0000313" key="10">
    <source>
        <dbReference type="Proteomes" id="UP001140094"/>
    </source>
</evidence>
<dbReference type="InterPro" id="IPR000422">
    <property type="entry name" value="DHBP_synthase_RibB"/>
</dbReference>
<keyword evidence="6 8" id="KW-0464">Manganese</keyword>
<dbReference type="EC" id="4.1.99.12" evidence="8"/>
<dbReference type="GO" id="GO:0005829">
    <property type="term" value="C:cytosol"/>
    <property type="evidence" value="ECO:0007669"/>
    <property type="project" value="TreeGrafter"/>
</dbReference>
<organism evidence="9 10">
    <name type="scientific">Coemansia guatemalensis</name>
    <dbReference type="NCBI Taxonomy" id="2761395"/>
    <lineage>
        <taxon>Eukaryota</taxon>
        <taxon>Fungi</taxon>
        <taxon>Fungi incertae sedis</taxon>
        <taxon>Zoopagomycota</taxon>
        <taxon>Kickxellomycotina</taxon>
        <taxon>Kickxellomycetes</taxon>
        <taxon>Kickxellales</taxon>
        <taxon>Kickxellaceae</taxon>
        <taxon>Coemansia</taxon>
    </lineage>
</organism>
<dbReference type="GO" id="GO:0008686">
    <property type="term" value="F:3,4-dihydroxy-2-butanone-4-phosphate synthase activity"/>
    <property type="evidence" value="ECO:0007669"/>
    <property type="project" value="UniProtKB-EC"/>
</dbReference>
<dbReference type="Pfam" id="PF00926">
    <property type="entry name" value="DHBP_synthase"/>
    <property type="match status" value="1"/>
</dbReference>
<keyword evidence="5 8" id="KW-0460">Magnesium</keyword>
<dbReference type="Gene3D" id="3.90.870.10">
    <property type="entry name" value="DHBP synthase"/>
    <property type="match status" value="1"/>
</dbReference>
<dbReference type="OrthoDB" id="60371at2759"/>
<dbReference type="PANTHER" id="PTHR21327">
    <property type="entry name" value="GTP CYCLOHYDROLASE II-RELATED"/>
    <property type="match status" value="1"/>
</dbReference>
<proteinExistence type="inferred from homology"/>
<evidence type="ECO:0000313" key="9">
    <source>
        <dbReference type="EMBL" id="KAJ2788615.1"/>
    </source>
</evidence>
<dbReference type="SUPFAM" id="SSF55821">
    <property type="entry name" value="YrdC/RibB"/>
    <property type="match status" value="1"/>
</dbReference>
<dbReference type="GO" id="GO:0046872">
    <property type="term" value="F:metal ion binding"/>
    <property type="evidence" value="ECO:0007669"/>
    <property type="project" value="UniProtKB-KW"/>
</dbReference>
<evidence type="ECO:0000256" key="3">
    <source>
        <dbReference type="ARBA" id="ARBA00022619"/>
    </source>
</evidence>
<reference evidence="9" key="1">
    <citation type="submission" date="2022-07" db="EMBL/GenBank/DDBJ databases">
        <title>Phylogenomic reconstructions and comparative analyses of Kickxellomycotina fungi.</title>
        <authorList>
            <person name="Reynolds N.K."/>
            <person name="Stajich J.E."/>
            <person name="Barry K."/>
            <person name="Grigoriev I.V."/>
            <person name="Crous P."/>
            <person name="Smith M.E."/>
        </authorList>
    </citation>
    <scope>NUCLEOTIDE SEQUENCE</scope>
    <source>
        <strain evidence="9">NRRL 1565</strain>
    </source>
</reference>
<keyword evidence="10" id="KW-1185">Reference proteome</keyword>
<comment type="function">
    <text evidence="8">Catalyzes the conversion of D-ribulose 5-phosphate to formate and 3,4-dihydroxy-2-butanone 4-phosphate.</text>
</comment>
<evidence type="ECO:0000256" key="8">
    <source>
        <dbReference type="RuleBase" id="RU003843"/>
    </source>
</evidence>
<dbReference type="FunFam" id="3.90.870.10:FF:000001">
    <property type="entry name" value="Riboflavin biosynthesis protein RibBA"/>
    <property type="match status" value="1"/>
</dbReference>
<dbReference type="PANTHER" id="PTHR21327:SF18">
    <property type="entry name" value="3,4-DIHYDROXY-2-BUTANONE 4-PHOSPHATE SYNTHASE"/>
    <property type="match status" value="1"/>
</dbReference>
<gene>
    <name evidence="9" type="ORF">H4R20_007339</name>
</gene>
<accession>A0A9W8HMN8</accession>
<evidence type="ECO:0000256" key="6">
    <source>
        <dbReference type="ARBA" id="ARBA00023211"/>
    </source>
</evidence>
<dbReference type="NCBIfam" id="TIGR00506">
    <property type="entry name" value="ribB"/>
    <property type="match status" value="1"/>
</dbReference>
<comment type="catalytic activity">
    <reaction evidence="8">
        <text>D-ribulose 5-phosphate = (2S)-2-hydroxy-3-oxobutyl phosphate + formate + H(+)</text>
        <dbReference type="Rhea" id="RHEA:18457"/>
        <dbReference type="ChEBI" id="CHEBI:15378"/>
        <dbReference type="ChEBI" id="CHEBI:15740"/>
        <dbReference type="ChEBI" id="CHEBI:58121"/>
        <dbReference type="ChEBI" id="CHEBI:58830"/>
        <dbReference type="EC" id="4.1.99.12"/>
    </reaction>
</comment>